<evidence type="ECO:0000313" key="3">
    <source>
        <dbReference type="RefSeq" id="XP_033571856.1"/>
    </source>
</evidence>
<evidence type="ECO:0000313" key="1">
    <source>
        <dbReference type="EMBL" id="KAF2804892.1"/>
    </source>
</evidence>
<organism evidence="1">
    <name type="scientific">Mytilinidion resinicola</name>
    <dbReference type="NCBI Taxonomy" id="574789"/>
    <lineage>
        <taxon>Eukaryota</taxon>
        <taxon>Fungi</taxon>
        <taxon>Dikarya</taxon>
        <taxon>Ascomycota</taxon>
        <taxon>Pezizomycotina</taxon>
        <taxon>Dothideomycetes</taxon>
        <taxon>Pleosporomycetidae</taxon>
        <taxon>Mytilinidiales</taxon>
        <taxon>Mytilinidiaceae</taxon>
        <taxon>Mytilinidion</taxon>
    </lineage>
</organism>
<dbReference type="PANTHER" id="PTHR38790:SF9">
    <property type="entry name" value="F-BOX DOMAIN-CONTAINING PROTEIN"/>
    <property type="match status" value="1"/>
</dbReference>
<sequence>MKLRQLLGEITVSESRVHDAIVSGLETTFLTLPREIRDQVYALVLLSSEQSHWIPVEEHEIPVSQGRLFPFDISHVREETGVELNLLRVSKQVRYEAEEFLYKHNGFNIPLADARFPEGTWDCTRSPRRVDDMLSLRNFHRTLAPPAFDMIRLLEINLSADDELLLGVSDSLYWRMDLTELEYLKAVDPQHRAKYARECATPKGLVLDQHLWLFAVWVNKLDHVFKMPALRELFVGFKDCRWPRHSSQALMTRMRDRKKSNLGNVDVTASGVGNDYANTGEDMRCAFDVLTTARGLWSQIKEPDELGEIDEFRANTADCDLQYSVDDE</sequence>
<proteinExistence type="predicted"/>
<dbReference type="Proteomes" id="UP000504636">
    <property type="component" value="Unplaced"/>
</dbReference>
<reference evidence="3" key="3">
    <citation type="submission" date="2025-04" db="UniProtKB">
        <authorList>
            <consortium name="RefSeq"/>
        </authorList>
    </citation>
    <scope>IDENTIFICATION</scope>
    <source>
        <strain evidence="3">CBS 304.34</strain>
    </source>
</reference>
<protein>
    <submittedName>
        <fullName evidence="1 3">Uncharacterized protein</fullName>
    </submittedName>
</protein>
<reference evidence="1 3" key="1">
    <citation type="journal article" date="2020" name="Stud. Mycol.">
        <title>101 Dothideomycetes genomes: a test case for predicting lifestyles and emergence of pathogens.</title>
        <authorList>
            <person name="Haridas S."/>
            <person name="Albert R."/>
            <person name="Binder M."/>
            <person name="Bloem J."/>
            <person name="Labutti K."/>
            <person name="Salamov A."/>
            <person name="Andreopoulos B."/>
            <person name="Baker S."/>
            <person name="Barry K."/>
            <person name="Bills G."/>
            <person name="Bluhm B."/>
            <person name="Cannon C."/>
            <person name="Castanera R."/>
            <person name="Culley D."/>
            <person name="Daum C."/>
            <person name="Ezra D."/>
            <person name="Gonzalez J."/>
            <person name="Henrissat B."/>
            <person name="Kuo A."/>
            <person name="Liang C."/>
            <person name="Lipzen A."/>
            <person name="Lutzoni F."/>
            <person name="Magnuson J."/>
            <person name="Mondo S."/>
            <person name="Nolan M."/>
            <person name="Ohm R."/>
            <person name="Pangilinan J."/>
            <person name="Park H.-J."/>
            <person name="Ramirez L."/>
            <person name="Alfaro M."/>
            <person name="Sun H."/>
            <person name="Tritt A."/>
            <person name="Yoshinaga Y."/>
            <person name="Zwiers L.-H."/>
            <person name="Turgeon B."/>
            <person name="Goodwin S."/>
            <person name="Spatafora J."/>
            <person name="Crous P."/>
            <person name="Grigoriev I."/>
        </authorList>
    </citation>
    <scope>NUCLEOTIDE SEQUENCE</scope>
    <source>
        <strain evidence="1 3">CBS 304.34</strain>
    </source>
</reference>
<keyword evidence="2" id="KW-1185">Reference proteome</keyword>
<dbReference type="GeneID" id="54453623"/>
<reference evidence="3" key="2">
    <citation type="submission" date="2020-04" db="EMBL/GenBank/DDBJ databases">
        <authorList>
            <consortium name="NCBI Genome Project"/>
        </authorList>
    </citation>
    <scope>NUCLEOTIDE SEQUENCE</scope>
    <source>
        <strain evidence="3">CBS 304.34</strain>
    </source>
</reference>
<name>A0A6A6Y7V9_9PEZI</name>
<dbReference type="EMBL" id="MU003711">
    <property type="protein sequence ID" value="KAF2804892.1"/>
    <property type="molecule type" value="Genomic_DNA"/>
</dbReference>
<dbReference type="PANTHER" id="PTHR38790">
    <property type="entry name" value="2EXR DOMAIN-CONTAINING PROTEIN-RELATED"/>
    <property type="match status" value="1"/>
</dbReference>
<gene>
    <name evidence="1 3" type="ORF">BDZ99DRAFT_145110</name>
</gene>
<dbReference type="OrthoDB" id="62952at2759"/>
<accession>A0A6A6Y7V9</accession>
<evidence type="ECO:0000313" key="2">
    <source>
        <dbReference type="Proteomes" id="UP000504636"/>
    </source>
</evidence>
<dbReference type="RefSeq" id="XP_033571856.1">
    <property type="nucleotide sequence ID" value="XM_033712730.1"/>
</dbReference>
<dbReference type="AlphaFoldDB" id="A0A6A6Y7V9"/>